<feature type="transmembrane region" description="Helical" evidence="2">
    <location>
        <begin position="121"/>
        <end position="143"/>
    </location>
</feature>
<feature type="region of interest" description="Disordered" evidence="1">
    <location>
        <begin position="84"/>
        <end position="115"/>
    </location>
</feature>
<dbReference type="Pfam" id="PF13560">
    <property type="entry name" value="HTH_31"/>
    <property type="match status" value="1"/>
</dbReference>
<keyword evidence="2" id="KW-0812">Transmembrane</keyword>
<dbReference type="CDD" id="cd00093">
    <property type="entry name" value="HTH_XRE"/>
    <property type="match status" value="1"/>
</dbReference>
<dbReference type="SMART" id="SM00530">
    <property type="entry name" value="HTH_XRE"/>
    <property type="match status" value="1"/>
</dbReference>
<organism evidence="4 5">
    <name type="scientific">Sinosporangium album</name>
    <dbReference type="NCBI Taxonomy" id="504805"/>
    <lineage>
        <taxon>Bacteria</taxon>
        <taxon>Bacillati</taxon>
        <taxon>Actinomycetota</taxon>
        <taxon>Actinomycetes</taxon>
        <taxon>Streptosporangiales</taxon>
        <taxon>Streptosporangiaceae</taxon>
        <taxon>Sinosporangium</taxon>
    </lineage>
</organism>
<keyword evidence="2" id="KW-0472">Membrane</keyword>
<accession>A0A1G7WPD3</accession>
<dbReference type="AlphaFoldDB" id="A0A1G7WPD3"/>
<sequence>MAQSEAVEQFAARLRMLKERSGMSFEALAGRTGISGSSLHRYCSGIKLPVGFGAVHSFAKACGATAEELRDLHRLWALADADRSLPPRNAGDDAGPPGPVAPPTGDKTAVRRPLARQGARTWVPAASGAVLLGVAAFVGVLRWGGHDPMPAPPGTAPGATPTTSPIRVFNTEYGCRHGAGRLPACSLGLARDPRLRYDVANVVEHRVWHGDLLRTDCVFYGGWRVLDEAGVSSTRWYRVRLPGAGGGVAWLPGVRTKDTMKLPACR</sequence>
<dbReference type="Proteomes" id="UP000198923">
    <property type="component" value="Unassembled WGS sequence"/>
</dbReference>
<name>A0A1G7WPD3_9ACTN</name>
<dbReference type="Gene3D" id="1.10.260.40">
    <property type="entry name" value="lambda repressor-like DNA-binding domains"/>
    <property type="match status" value="1"/>
</dbReference>
<dbReference type="InterPro" id="IPR001387">
    <property type="entry name" value="Cro/C1-type_HTH"/>
</dbReference>
<keyword evidence="2" id="KW-1133">Transmembrane helix</keyword>
<dbReference type="RefSeq" id="WP_218125688.1">
    <property type="nucleotide sequence ID" value="NZ_FNCN01000007.1"/>
</dbReference>
<proteinExistence type="predicted"/>
<feature type="domain" description="HTH cro/C1-type" evidence="3">
    <location>
        <begin position="13"/>
        <end position="69"/>
    </location>
</feature>
<keyword evidence="5" id="KW-1185">Reference proteome</keyword>
<evidence type="ECO:0000256" key="2">
    <source>
        <dbReference type="SAM" id="Phobius"/>
    </source>
</evidence>
<reference evidence="4 5" key="1">
    <citation type="submission" date="2016-10" db="EMBL/GenBank/DDBJ databases">
        <authorList>
            <person name="de Groot N.N."/>
        </authorList>
    </citation>
    <scope>NUCLEOTIDE SEQUENCE [LARGE SCALE GENOMIC DNA]</scope>
    <source>
        <strain evidence="4 5">CPCC 201354</strain>
    </source>
</reference>
<dbReference type="GO" id="GO:0003677">
    <property type="term" value="F:DNA binding"/>
    <property type="evidence" value="ECO:0007669"/>
    <property type="project" value="InterPro"/>
</dbReference>
<evidence type="ECO:0000313" key="5">
    <source>
        <dbReference type="Proteomes" id="UP000198923"/>
    </source>
</evidence>
<dbReference type="SUPFAM" id="SSF47413">
    <property type="entry name" value="lambda repressor-like DNA-binding domains"/>
    <property type="match status" value="1"/>
</dbReference>
<evidence type="ECO:0000313" key="4">
    <source>
        <dbReference type="EMBL" id="SDG73789.1"/>
    </source>
</evidence>
<gene>
    <name evidence="4" type="ORF">SAMN05421505_107132</name>
</gene>
<feature type="compositionally biased region" description="Low complexity" evidence="1">
    <location>
        <begin position="86"/>
        <end position="95"/>
    </location>
</feature>
<dbReference type="EMBL" id="FNCN01000007">
    <property type="protein sequence ID" value="SDG73789.1"/>
    <property type="molecule type" value="Genomic_DNA"/>
</dbReference>
<protein>
    <submittedName>
        <fullName evidence="4">Helix-turn-helix domain-containing protein</fullName>
    </submittedName>
</protein>
<evidence type="ECO:0000259" key="3">
    <source>
        <dbReference type="SMART" id="SM00530"/>
    </source>
</evidence>
<evidence type="ECO:0000256" key="1">
    <source>
        <dbReference type="SAM" id="MobiDB-lite"/>
    </source>
</evidence>
<dbReference type="InterPro" id="IPR010982">
    <property type="entry name" value="Lambda_DNA-bd_dom_sf"/>
</dbReference>